<organism evidence="1 2">
    <name type="scientific">Kipferlia bialata</name>
    <dbReference type="NCBI Taxonomy" id="797122"/>
    <lineage>
        <taxon>Eukaryota</taxon>
        <taxon>Metamonada</taxon>
        <taxon>Carpediemonas-like organisms</taxon>
        <taxon>Kipferlia</taxon>
    </lineage>
</organism>
<accession>A0A9K3DEX6</accession>
<dbReference type="AlphaFoldDB" id="A0A9K3DEX6"/>
<name>A0A9K3DEX6_9EUKA</name>
<reference evidence="1 2" key="1">
    <citation type="journal article" date="2018" name="PLoS ONE">
        <title>The draft genome of Kipferlia bialata reveals reductive genome evolution in fornicate parasites.</title>
        <authorList>
            <person name="Tanifuji G."/>
            <person name="Takabayashi S."/>
            <person name="Kume K."/>
            <person name="Takagi M."/>
            <person name="Nakayama T."/>
            <person name="Kamikawa R."/>
            <person name="Inagaki Y."/>
            <person name="Hashimoto T."/>
        </authorList>
    </citation>
    <scope>NUCLEOTIDE SEQUENCE [LARGE SCALE GENOMIC DNA]</scope>
    <source>
        <strain evidence="1">NY0173</strain>
    </source>
</reference>
<sequence>VGFNSVSGCGYASILSHASASDGGVPSLVMTAVPDDYLPSEVEFKLLRSGHASLSLSGPDISLHSLGIQDVVSVEADAVYTQSLQ</sequence>
<dbReference type="Proteomes" id="UP000265618">
    <property type="component" value="Unassembled WGS sequence"/>
</dbReference>
<gene>
    <name evidence="1" type="ORF">KIPB_017298</name>
</gene>
<evidence type="ECO:0000313" key="2">
    <source>
        <dbReference type="Proteomes" id="UP000265618"/>
    </source>
</evidence>
<evidence type="ECO:0000313" key="1">
    <source>
        <dbReference type="EMBL" id="GIQ93085.1"/>
    </source>
</evidence>
<feature type="non-terminal residue" evidence="1">
    <location>
        <position position="1"/>
    </location>
</feature>
<protein>
    <submittedName>
        <fullName evidence="1">Uncharacterized protein</fullName>
    </submittedName>
</protein>
<dbReference type="EMBL" id="BDIP01011416">
    <property type="protein sequence ID" value="GIQ93085.1"/>
    <property type="molecule type" value="Genomic_DNA"/>
</dbReference>
<keyword evidence="2" id="KW-1185">Reference proteome</keyword>
<comment type="caution">
    <text evidence="1">The sequence shown here is derived from an EMBL/GenBank/DDBJ whole genome shotgun (WGS) entry which is preliminary data.</text>
</comment>
<feature type="non-terminal residue" evidence="1">
    <location>
        <position position="85"/>
    </location>
</feature>
<proteinExistence type="predicted"/>